<evidence type="ECO:0000256" key="2">
    <source>
        <dbReference type="ARBA" id="ARBA00004752"/>
    </source>
</evidence>
<evidence type="ECO:0000256" key="8">
    <source>
        <dbReference type="ARBA" id="ARBA00047833"/>
    </source>
</evidence>
<organism evidence="12 13">
    <name type="scientific">Xanthoceras sorbifolium</name>
    <dbReference type="NCBI Taxonomy" id="99658"/>
    <lineage>
        <taxon>Eukaryota</taxon>
        <taxon>Viridiplantae</taxon>
        <taxon>Streptophyta</taxon>
        <taxon>Embryophyta</taxon>
        <taxon>Tracheophyta</taxon>
        <taxon>Spermatophyta</taxon>
        <taxon>Magnoliopsida</taxon>
        <taxon>eudicotyledons</taxon>
        <taxon>Gunneridae</taxon>
        <taxon>Pentapetalae</taxon>
        <taxon>rosids</taxon>
        <taxon>malvids</taxon>
        <taxon>Sapindales</taxon>
        <taxon>Sapindaceae</taxon>
        <taxon>Xanthoceroideae</taxon>
        <taxon>Xanthoceras</taxon>
    </lineage>
</organism>
<keyword evidence="6" id="KW-0547">Nucleotide-binding</keyword>
<dbReference type="SUPFAM" id="SSF53623">
    <property type="entry name" value="MurD-like peptide ligases, catalytic domain"/>
    <property type="match status" value="1"/>
</dbReference>
<evidence type="ECO:0000259" key="10">
    <source>
        <dbReference type="Pfam" id="PF02875"/>
    </source>
</evidence>
<keyword evidence="13" id="KW-1185">Reference proteome</keyword>
<feature type="domain" description="Mur ligase central" evidence="11">
    <location>
        <begin position="184"/>
        <end position="292"/>
    </location>
</feature>
<evidence type="ECO:0000313" key="12">
    <source>
        <dbReference type="EMBL" id="KAH7557687.1"/>
    </source>
</evidence>
<comment type="subcellular location">
    <subcellularLocation>
        <location evidence="1">Cytoplasm</location>
    </subcellularLocation>
</comment>
<dbReference type="SUPFAM" id="SSF53244">
    <property type="entry name" value="MurD-like peptide ligases, peptide-binding domain"/>
    <property type="match status" value="1"/>
</dbReference>
<dbReference type="Pfam" id="PF02875">
    <property type="entry name" value="Mur_ligase_C"/>
    <property type="match status" value="1"/>
</dbReference>
<feature type="domain" description="Mur ligase C-terminal" evidence="10">
    <location>
        <begin position="455"/>
        <end position="587"/>
    </location>
</feature>
<comment type="catalytic activity">
    <reaction evidence="8">
        <text>UDP-N-acetyl-alpha-D-muramate + L-alanine + ATP = UDP-N-acetyl-alpha-D-muramoyl-L-alanine + ADP + phosphate + H(+)</text>
        <dbReference type="Rhea" id="RHEA:23372"/>
        <dbReference type="ChEBI" id="CHEBI:15378"/>
        <dbReference type="ChEBI" id="CHEBI:30616"/>
        <dbReference type="ChEBI" id="CHEBI:43474"/>
        <dbReference type="ChEBI" id="CHEBI:57972"/>
        <dbReference type="ChEBI" id="CHEBI:70757"/>
        <dbReference type="ChEBI" id="CHEBI:83898"/>
        <dbReference type="ChEBI" id="CHEBI:456216"/>
        <dbReference type="EC" id="6.3.2.8"/>
    </reaction>
</comment>
<dbReference type="HAMAP" id="MF_00046">
    <property type="entry name" value="MurC"/>
    <property type="match status" value="1"/>
</dbReference>
<dbReference type="Gene3D" id="3.40.1190.10">
    <property type="entry name" value="Mur-like, catalytic domain"/>
    <property type="match status" value="1"/>
</dbReference>
<dbReference type="InterPro" id="IPR000713">
    <property type="entry name" value="Mur_ligase_N"/>
</dbReference>
<keyword evidence="4" id="KW-0963">Cytoplasm</keyword>
<sequence length="609" mass="66755">MPAILVSNSLHFPANFLEKIETQFRRMNAFSSKLNRTVPCFSSLHEKNRSFSVSRSCKFGRNKKSTVDLKNRKGWIHFVGIGGCGLSALAMLALKQGFEVSGSDIVWSSYMDGLKEAGAGLHIGHSVTNIQGNNGSRFPNAVVVSSAIPQDNVEILHAKSVGVPVYKRDYWLAKLTENYNLIAVSGSHGKSTTASMLAYVLKAMGDDLTAIVGAPVPQFADGSIILGSGQNFVLEADEYDGCFLGLSPSVAIVTNLDWEHVDIFQDEEAVKNVFRRFLKQIKTDGSLVLCGDSFLLLLSILIHLFSTLDEVESNVLELKSGISLFSYWESSPGAYALLDQTKQVTGSEYSSGLMANSSSDICGNSYRIITYGISSKNEWHAKSVRPNSQGGSDYILCSRGCPLADISLQLPGIHNVLNSLAVIATVLTLMGDQRHLHESIDCVKLHLHKFMGVSRRFEKIGKINGCHIYNDYAHHPTEVRAVLQAARQRFPDKTLLAVFQPHTYSRLVAMKDDFAAAFDDADQVVVTAVYAARETNYWNVSGRDLAASITRPSSEYIPSLGDVVDRLVHQISNDPHREIVILTLGAGDITTVGPKLLHELQNRIQSVNS</sequence>
<dbReference type="InterPro" id="IPR050061">
    <property type="entry name" value="MurCDEF_pg_biosynth"/>
</dbReference>
<evidence type="ECO:0000256" key="1">
    <source>
        <dbReference type="ARBA" id="ARBA00004496"/>
    </source>
</evidence>
<proteinExistence type="inferred from homology"/>
<feature type="domain" description="Mur ligase N-terminal catalytic" evidence="9">
    <location>
        <begin position="76"/>
        <end position="179"/>
    </location>
</feature>
<dbReference type="Gene3D" id="3.90.190.20">
    <property type="entry name" value="Mur ligase, C-terminal domain"/>
    <property type="match status" value="1"/>
</dbReference>
<protein>
    <recommendedName>
        <fullName evidence="3">UDP-N-acetylmuramate--L-alanine ligase</fullName>
        <ecNumber evidence="3">6.3.2.8</ecNumber>
    </recommendedName>
</protein>
<dbReference type="InterPro" id="IPR004101">
    <property type="entry name" value="Mur_ligase_C"/>
</dbReference>
<dbReference type="Pfam" id="PF01225">
    <property type="entry name" value="Mur_ligase"/>
    <property type="match status" value="1"/>
</dbReference>
<keyword evidence="7" id="KW-0067">ATP-binding</keyword>
<dbReference type="EC" id="6.3.2.8" evidence="3"/>
<dbReference type="InterPro" id="IPR036565">
    <property type="entry name" value="Mur-like_cat_sf"/>
</dbReference>
<dbReference type="Proteomes" id="UP000827721">
    <property type="component" value="Unassembled WGS sequence"/>
</dbReference>
<reference evidence="12 13" key="1">
    <citation type="submission" date="2021-02" db="EMBL/GenBank/DDBJ databases">
        <title>Plant Genome Project.</title>
        <authorList>
            <person name="Zhang R.-G."/>
        </authorList>
    </citation>
    <scope>NUCLEOTIDE SEQUENCE [LARGE SCALE GENOMIC DNA]</scope>
    <source>
        <tissue evidence="12">Leaves</tissue>
    </source>
</reference>
<evidence type="ECO:0000256" key="3">
    <source>
        <dbReference type="ARBA" id="ARBA00012211"/>
    </source>
</evidence>
<evidence type="ECO:0000256" key="6">
    <source>
        <dbReference type="ARBA" id="ARBA00022741"/>
    </source>
</evidence>
<evidence type="ECO:0000256" key="4">
    <source>
        <dbReference type="ARBA" id="ARBA00022490"/>
    </source>
</evidence>
<dbReference type="Pfam" id="PF08245">
    <property type="entry name" value="Mur_ligase_M"/>
    <property type="match status" value="2"/>
</dbReference>
<dbReference type="SUPFAM" id="SSF51984">
    <property type="entry name" value="MurCD N-terminal domain"/>
    <property type="match status" value="1"/>
</dbReference>
<dbReference type="InterPro" id="IPR013221">
    <property type="entry name" value="Mur_ligase_cen"/>
</dbReference>
<evidence type="ECO:0000259" key="9">
    <source>
        <dbReference type="Pfam" id="PF01225"/>
    </source>
</evidence>
<dbReference type="PANTHER" id="PTHR43445:SF3">
    <property type="entry name" value="UDP-N-ACETYLMURAMATE--L-ALANINE LIGASE"/>
    <property type="match status" value="1"/>
</dbReference>
<evidence type="ECO:0000256" key="7">
    <source>
        <dbReference type="ARBA" id="ARBA00022840"/>
    </source>
</evidence>
<feature type="domain" description="Mur ligase central" evidence="11">
    <location>
        <begin position="364"/>
        <end position="425"/>
    </location>
</feature>
<comment type="pathway">
    <text evidence="2">Cell wall biogenesis; peptidoglycan biosynthesis.</text>
</comment>
<gene>
    <name evidence="12" type="ORF">JRO89_XS11G0201400</name>
</gene>
<dbReference type="Gene3D" id="3.40.50.720">
    <property type="entry name" value="NAD(P)-binding Rossmann-like Domain"/>
    <property type="match status" value="1"/>
</dbReference>
<evidence type="ECO:0000259" key="11">
    <source>
        <dbReference type="Pfam" id="PF08245"/>
    </source>
</evidence>
<dbReference type="InterPro" id="IPR005758">
    <property type="entry name" value="UDP-N-AcMur_Ala_ligase_MurC"/>
</dbReference>
<accession>A0ABQ8HGH0</accession>
<keyword evidence="5" id="KW-0436">Ligase</keyword>
<dbReference type="EMBL" id="JAFEMO010000011">
    <property type="protein sequence ID" value="KAH7557687.1"/>
    <property type="molecule type" value="Genomic_DNA"/>
</dbReference>
<dbReference type="PANTHER" id="PTHR43445">
    <property type="entry name" value="UDP-N-ACETYLMURAMATE--L-ALANINE LIGASE-RELATED"/>
    <property type="match status" value="1"/>
</dbReference>
<name>A0ABQ8HGH0_9ROSI</name>
<evidence type="ECO:0000256" key="5">
    <source>
        <dbReference type="ARBA" id="ARBA00022598"/>
    </source>
</evidence>
<dbReference type="InterPro" id="IPR036615">
    <property type="entry name" value="Mur_ligase_C_dom_sf"/>
</dbReference>
<comment type="caution">
    <text evidence="12">The sequence shown here is derived from an EMBL/GenBank/DDBJ whole genome shotgun (WGS) entry which is preliminary data.</text>
</comment>
<evidence type="ECO:0000313" key="13">
    <source>
        <dbReference type="Proteomes" id="UP000827721"/>
    </source>
</evidence>